<feature type="transmembrane region" description="Helical" evidence="2">
    <location>
        <begin position="192"/>
        <end position="209"/>
    </location>
</feature>
<dbReference type="EMBL" id="QXJK01000007">
    <property type="protein sequence ID" value="RIX34444.1"/>
    <property type="molecule type" value="Genomic_DNA"/>
</dbReference>
<keyword evidence="2" id="KW-0812">Transmembrane</keyword>
<gene>
    <name evidence="3" type="ORF">D3M95_07770</name>
</gene>
<comment type="caution">
    <text evidence="3">The sequence shown here is derived from an EMBL/GenBank/DDBJ whole genome shotgun (WGS) entry which is preliminary data.</text>
</comment>
<protein>
    <recommendedName>
        <fullName evidence="5">Transmembrane protein</fullName>
    </recommendedName>
</protein>
<proteinExistence type="predicted"/>
<dbReference type="AlphaFoldDB" id="A0A418Q6H6"/>
<feature type="transmembrane region" description="Helical" evidence="2">
    <location>
        <begin position="57"/>
        <end position="75"/>
    </location>
</feature>
<reference evidence="3 4" key="1">
    <citation type="submission" date="2018-09" db="EMBL/GenBank/DDBJ databases">
        <title>Optimization and identification of Corynebacterium falsenii FN1-14 from fish paste.</title>
        <authorList>
            <person name="Daroonpunt R."/>
            <person name="Tanasupawat S."/>
        </authorList>
    </citation>
    <scope>NUCLEOTIDE SEQUENCE [LARGE SCALE GENOMIC DNA]</scope>
    <source>
        <strain evidence="3 4">FN1-14</strain>
    </source>
</reference>
<name>A0A418Q6H6_9CORY</name>
<feature type="transmembrane region" description="Helical" evidence="2">
    <location>
        <begin position="134"/>
        <end position="153"/>
    </location>
</feature>
<dbReference type="STRING" id="1451189.CFAL_07745"/>
<feature type="transmembrane region" description="Helical" evidence="2">
    <location>
        <begin position="337"/>
        <end position="356"/>
    </location>
</feature>
<feature type="transmembrane region" description="Helical" evidence="2">
    <location>
        <begin position="247"/>
        <end position="263"/>
    </location>
</feature>
<evidence type="ECO:0000256" key="2">
    <source>
        <dbReference type="SAM" id="Phobius"/>
    </source>
</evidence>
<evidence type="ECO:0000313" key="4">
    <source>
        <dbReference type="Proteomes" id="UP000285278"/>
    </source>
</evidence>
<dbReference type="Proteomes" id="UP000285278">
    <property type="component" value="Unassembled WGS sequence"/>
</dbReference>
<accession>A0A418Q6H6</accession>
<keyword evidence="2" id="KW-0472">Membrane</keyword>
<evidence type="ECO:0008006" key="5">
    <source>
        <dbReference type="Google" id="ProtNLM"/>
    </source>
</evidence>
<feature type="transmembrane region" description="Helical" evidence="2">
    <location>
        <begin position="270"/>
        <end position="288"/>
    </location>
</feature>
<feature type="transmembrane region" description="Helical" evidence="2">
    <location>
        <begin position="165"/>
        <end position="186"/>
    </location>
</feature>
<feature type="transmembrane region" description="Helical" evidence="2">
    <location>
        <begin position="221"/>
        <end position="241"/>
    </location>
</feature>
<feature type="region of interest" description="Disordered" evidence="1">
    <location>
        <begin position="1"/>
        <end position="53"/>
    </location>
</feature>
<evidence type="ECO:0000256" key="1">
    <source>
        <dbReference type="SAM" id="MobiDB-lite"/>
    </source>
</evidence>
<feature type="transmembrane region" description="Helical" evidence="2">
    <location>
        <begin position="363"/>
        <end position="383"/>
    </location>
</feature>
<keyword evidence="4" id="KW-1185">Reference proteome</keyword>
<sequence length="652" mass="69772">MSANRPLDDPANSATSASDRTDHPARHTPQHTTSAHAATPPHARDERSSSRETNTTCITITAAALIVAATVIRAIQVSQRTLYWDDLIIPAYFGDFSPTSPSTWGVLFRSYDGHIMPASAALQWATQHLAPLRWWLPALIIIVATAGCGWLWWRVAVALRGRSISALVTLTFLLFSPFLMAAAGWWSTAVNALAWQAGMAGVTLCVLAARPTPSPRPTATVATRSILAATITFTAIALAGLLFTEKALSLIPAAFVIALLVRLPRRQWSLFVLPGALWVLWLVLYLRLSEIPDTHNPESITGALPGAVFRALIPGMLGGPLWWERWRPSTAFAATPLAWSIISAVVVAVVVVVWLRRDPRTRLVALVAIVGYAAALLIALVTARAGAQSSGVLTLNLHYYTDWFAFAVVAVAACPPAPAGAQSPSVRRHTRRVPYSVVGVSLFVLISVLSTATWVWAWRDDPTKAYLANLRQSVYVDRQPLLDQTVPLEVLLPFTEPYNHVSTVTGVPAVSAIDEPTMIGESGRVVDAGIMAVASNEQSPGEGIEPGCGVRIMAGEQRVIPLSGALPFGEWTWQLNAAATAPLEVRITTPNGLETLEDAEARATTVQVGTDLRPQWVRVSGGGGLIALRVSGPAGASLCVGQGEIGPLVPLR</sequence>
<organism evidence="3 4">
    <name type="scientific">Corynebacterium falsenii</name>
    <dbReference type="NCBI Taxonomy" id="108486"/>
    <lineage>
        <taxon>Bacteria</taxon>
        <taxon>Bacillati</taxon>
        <taxon>Actinomycetota</taxon>
        <taxon>Actinomycetes</taxon>
        <taxon>Mycobacteriales</taxon>
        <taxon>Corynebacteriaceae</taxon>
        <taxon>Corynebacterium</taxon>
    </lineage>
</organism>
<keyword evidence="2" id="KW-1133">Transmembrane helix</keyword>
<feature type="transmembrane region" description="Helical" evidence="2">
    <location>
        <begin position="403"/>
        <end position="421"/>
    </location>
</feature>
<feature type="compositionally biased region" description="Low complexity" evidence="1">
    <location>
        <begin position="30"/>
        <end position="41"/>
    </location>
</feature>
<feature type="transmembrane region" description="Helical" evidence="2">
    <location>
        <begin position="433"/>
        <end position="457"/>
    </location>
</feature>
<evidence type="ECO:0000313" key="3">
    <source>
        <dbReference type="EMBL" id="RIX34444.1"/>
    </source>
</evidence>